<sequence>MADNDPFLAVADPNRRRLLEDLRRGPKTVGQLAAGLTVSRPAVSQHLRVLLDAGLATVKAEGTKRIYAAGGPGFLKLNVWVDQFWELGD</sequence>
<evidence type="ECO:0000259" key="4">
    <source>
        <dbReference type="PROSITE" id="PS50987"/>
    </source>
</evidence>
<keyword evidence="2" id="KW-0238">DNA-binding</keyword>
<dbReference type="PANTHER" id="PTHR33154">
    <property type="entry name" value="TRANSCRIPTIONAL REGULATOR, ARSR FAMILY"/>
    <property type="match status" value="1"/>
</dbReference>
<dbReference type="NCBIfam" id="NF033788">
    <property type="entry name" value="HTH_metalloreg"/>
    <property type="match status" value="1"/>
</dbReference>
<evidence type="ECO:0000256" key="2">
    <source>
        <dbReference type="ARBA" id="ARBA00023125"/>
    </source>
</evidence>
<keyword evidence="3" id="KW-0804">Transcription</keyword>
<dbReference type="RefSeq" id="WP_189500695.1">
    <property type="nucleotide sequence ID" value="NZ_BMZQ01000001.1"/>
</dbReference>
<dbReference type="AlphaFoldDB" id="A0A8J3GHV3"/>
<name>A0A8J3GHV3_9HYPH</name>
<dbReference type="SMART" id="SM00418">
    <property type="entry name" value="HTH_ARSR"/>
    <property type="match status" value="1"/>
</dbReference>
<protein>
    <submittedName>
        <fullName evidence="5">Transcriptional regulator</fullName>
    </submittedName>
</protein>
<dbReference type="InterPro" id="IPR036388">
    <property type="entry name" value="WH-like_DNA-bd_sf"/>
</dbReference>
<dbReference type="PANTHER" id="PTHR33154:SF33">
    <property type="entry name" value="TRANSCRIPTIONAL REPRESSOR SDPR"/>
    <property type="match status" value="1"/>
</dbReference>
<dbReference type="SUPFAM" id="SSF46785">
    <property type="entry name" value="Winged helix' DNA-binding domain"/>
    <property type="match status" value="1"/>
</dbReference>
<evidence type="ECO:0000256" key="3">
    <source>
        <dbReference type="ARBA" id="ARBA00023163"/>
    </source>
</evidence>
<dbReference type="Pfam" id="PF01022">
    <property type="entry name" value="HTH_5"/>
    <property type="match status" value="1"/>
</dbReference>
<dbReference type="InterPro" id="IPR011991">
    <property type="entry name" value="ArsR-like_HTH"/>
</dbReference>
<dbReference type="InterPro" id="IPR001845">
    <property type="entry name" value="HTH_ArsR_DNA-bd_dom"/>
</dbReference>
<proteinExistence type="predicted"/>
<evidence type="ECO:0000313" key="5">
    <source>
        <dbReference type="EMBL" id="GHD04944.1"/>
    </source>
</evidence>
<dbReference type="Proteomes" id="UP000630142">
    <property type="component" value="Unassembled WGS sequence"/>
</dbReference>
<reference evidence="5" key="2">
    <citation type="submission" date="2020-09" db="EMBL/GenBank/DDBJ databases">
        <authorList>
            <person name="Sun Q."/>
            <person name="Kim S."/>
        </authorList>
    </citation>
    <scope>NUCLEOTIDE SEQUENCE</scope>
    <source>
        <strain evidence="5">KCTC 42249</strain>
    </source>
</reference>
<gene>
    <name evidence="5" type="ORF">GCM10016234_00140</name>
</gene>
<comment type="caution">
    <text evidence="5">The sequence shown here is derived from an EMBL/GenBank/DDBJ whole genome shotgun (WGS) entry which is preliminary data.</text>
</comment>
<dbReference type="EMBL" id="BMZQ01000001">
    <property type="protein sequence ID" value="GHD04944.1"/>
    <property type="molecule type" value="Genomic_DNA"/>
</dbReference>
<dbReference type="Gene3D" id="1.10.10.10">
    <property type="entry name" value="Winged helix-like DNA-binding domain superfamily/Winged helix DNA-binding domain"/>
    <property type="match status" value="1"/>
</dbReference>
<dbReference type="PROSITE" id="PS50987">
    <property type="entry name" value="HTH_ARSR_2"/>
    <property type="match status" value="1"/>
</dbReference>
<dbReference type="GO" id="GO:0003700">
    <property type="term" value="F:DNA-binding transcription factor activity"/>
    <property type="evidence" value="ECO:0007669"/>
    <property type="project" value="InterPro"/>
</dbReference>
<reference evidence="5" key="1">
    <citation type="journal article" date="2014" name="Int. J. Syst. Evol. Microbiol.">
        <title>Complete genome sequence of Corynebacterium casei LMG S-19264T (=DSM 44701T), isolated from a smear-ripened cheese.</title>
        <authorList>
            <consortium name="US DOE Joint Genome Institute (JGI-PGF)"/>
            <person name="Walter F."/>
            <person name="Albersmeier A."/>
            <person name="Kalinowski J."/>
            <person name="Ruckert C."/>
        </authorList>
    </citation>
    <scope>NUCLEOTIDE SEQUENCE</scope>
    <source>
        <strain evidence="5">KCTC 42249</strain>
    </source>
</reference>
<dbReference type="PRINTS" id="PR00778">
    <property type="entry name" value="HTHARSR"/>
</dbReference>
<evidence type="ECO:0000313" key="6">
    <source>
        <dbReference type="Proteomes" id="UP000630142"/>
    </source>
</evidence>
<dbReference type="InterPro" id="IPR051081">
    <property type="entry name" value="HTH_MetalResp_TranReg"/>
</dbReference>
<keyword evidence="6" id="KW-1185">Reference proteome</keyword>
<dbReference type="GO" id="GO:0003677">
    <property type="term" value="F:DNA binding"/>
    <property type="evidence" value="ECO:0007669"/>
    <property type="project" value="UniProtKB-KW"/>
</dbReference>
<dbReference type="CDD" id="cd00090">
    <property type="entry name" value="HTH_ARSR"/>
    <property type="match status" value="1"/>
</dbReference>
<keyword evidence="1" id="KW-0805">Transcription regulation</keyword>
<evidence type="ECO:0000256" key="1">
    <source>
        <dbReference type="ARBA" id="ARBA00023015"/>
    </source>
</evidence>
<organism evidence="5 6">
    <name type="scientific">Tianweitania populi</name>
    <dbReference type="NCBI Taxonomy" id="1607949"/>
    <lineage>
        <taxon>Bacteria</taxon>
        <taxon>Pseudomonadati</taxon>
        <taxon>Pseudomonadota</taxon>
        <taxon>Alphaproteobacteria</taxon>
        <taxon>Hyphomicrobiales</taxon>
        <taxon>Phyllobacteriaceae</taxon>
        <taxon>Tianweitania</taxon>
    </lineage>
</organism>
<dbReference type="InterPro" id="IPR036390">
    <property type="entry name" value="WH_DNA-bd_sf"/>
</dbReference>
<feature type="domain" description="HTH arsR-type" evidence="4">
    <location>
        <begin position="1"/>
        <end position="89"/>
    </location>
</feature>
<accession>A0A8J3GHV3</accession>